<comment type="caution">
    <text evidence="2">The sequence shown here is derived from an EMBL/GenBank/DDBJ whole genome shotgun (WGS) entry which is preliminary data.</text>
</comment>
<evidence type="ECO:0000313" key="2">
    <source>
        <dbReference type="EMBL" id="GEB54373.1"/>
    </source>
</evidence>
<reference evidence="2 3" key="1">
    <citation type="submission" date="2019-06" db="EMBL/GenBank/DDBJ databases">
        <title>Whole genome shotgun sequence of Streptomyces cacaoi subsp. cacaoi NBRC 12748.</title>
        <authorList>
            <person name="Hosoyama A."/>
            <person name="Uohara A."/>
            <person name="Ohji S."/>
            <person name="Ichikawa N."/>
        </authorList>
    </citation>
    <scope>NUCLEOTIDE SEQUENCE [LARGE SCALE GENOMIC DNA]</scope>
    <source>
        <strain evidence="2 3">NBRC 12748</strain>
    </source>
</reference>
<proteinExistence type="predicted"/>
<gene>
    <name evidence="2" type="ORF">SCA03_69240</name>
</gene>
<dbReference type="EMBL" id="BJMM01000143">
    <property type="protein sequence ID" value="GEB54373.1"/>
    <property type="molecule type" value="Genomic_DNA"/>
</dbReference>
<organism evidence="2 3">
    <name type="scientific">Streptomyces cacaoi</name>
    <dbReference type="NCBI Taxonomy" id="1898"/>
    <lineage>
        <taxon>Bacteria</taxon>
        <taxon>Bacillati</taxon>
        <taxon>Actinomycetota</taxon>
        <taxon>Actinomycetes</taxon>
        <taxon>Kitasatosporales</taxon>
        <taxon>Streptomycetaceae</taxon>
        <taxon>Streptomyces</taxon>
    </lineage>
</organism>
<dbReference type="OrthoDB" id="4328286at2"/>
<keyword evidence="3" id="KW-1185">Reference proteome</keyword>
<protein>
    <recommendedName>
        <fullName evidence="4">ATP-grasp-modified RiPP</fullName>
    </recommendedName>
</protein>
<dbReference type="Proteomes" id="UP000319210">
    <property type="component" value="Unassembled WGS sequence"/>
</dbReference>
<evidence type="ECO:0000256" key="1">
    <source>
        <dbReference type="SAM" id="MobiDB-lite"/>
    </source>
</evidence>
<dbReference type="NCBIfam" id="TIGR04186">
    <property type="entry name" value="GRASP_targ"/>
    <property type="match status" value="1"/>
</dbReference>
<name>A0A4Y3RCI0_STRCI</name>
<dbReference type="AlphaFoldDB" id="A0A4Y3RCI0"/>
<feature type="compositionally biased region" description="Polar residues" evidence="1">
    <location>
        <begin position="59"/>
        <end position="72"/>
    </location>
</feature>
<sequence length="84" mass="9270">MTATAQRLDTEPVRPFGLTKAVPVKVIEIPKDEPALTLCPERQISVTEDGTPFIHEPSMATSLTTQQQTQEDSQLDESTENDTD</sequence>
<evidence type="ECO:0008006" key="4">
    <source>
        <dbReference type="Google" id="ProtNLM"/>
    </source>
</evidence>
<dbReference type="InterPro" id="IPR026496">
    <property type="entry name" value="GRASP_targ"/>
</dbReference>
<feature type="compositionally biased region" description="Acidic residues" evidence="1">
    <location>
        <begin position="73"/>
        <end position="84"/>
    </location>
</feature>
<evidence type="ECO:0000313" key="3">
    <source>
        <dbReference type="Proteomes" id="UP000319210"/>
    </source>
</evidence>
<feature type="region of interest" description="Disordered" evidence="1">
    <location>
        <begin position="51"/>
        <end position="84"/>
    </location>
</feature>
<dbReference type="RefSeq" id="WP_030891857.1">
    <property type="nucleotide sequence ID" value="NZ_BJMM01000143.1"/>
</dbReference>
<accession>A0A4Y3RCI0</accession>